<dbReference type="Pfam" id="PF14200">
    <property type="entry name" value="RicinB_lectin_2"/>
    <property type="match status" value="1"/>
</dbReference>
<proteinExistence type="predicted"/>
<accession>A0A9P7S2S5</accession>
<dbReference type="InterPro" id="IPR000772">
    <property type="entry name" value="Ricin_B_lectin"/>
</dbReference>
<evidence type="ECO:0000259" key="1">
    <source>
        <dbReference type="Pfam" id="PF14200"/>
    </source>
</evidence>
<dbReference type="GeneID" id="66076725"/>
<evidence type="ECO:0000313" key="2">
    <source>
        <dbReference type="EMBL" id="KAG7094027.1"/>
    </source>
</evidence>
<dbReference type="EMBL" id="CM032184">
    <property type="protein sequence ID" value="KAG7094027.1"/>
    <property type="molecule type" value="Genomic_DNA"/>
</dbReference>
<evidence type="ECO:0000313" key="3">
    <source>
        <dbReference type="Proteomes" id="UP001049176"/>
    </source>
</evidence>
<feature type="domain" description="Ricin B lectin" evidence="1">
    <location>
        <begin position="7"/>
        <end position="85"/>
    </location>
</feature>
<keyword evidence="3" id="KW-1185">Reference proteome</keyword>
<dbReference type="OrthoDB" id="3228793at2759"/>
<dbReference type="InterPro" id="IPR035992">
    <property type="entry name" value="Ricin_B-like_lectins"/>
</dbReference>
<dbReference type="Proteomes" id="UP001049176">
    <property type="component" value="Chromosome 4"/>
</dbReference>
<dbReference type="KEGG" id="more:E1B28_007649"/>
<dbReference type="Gene3D" id="2.80.10.50">
    <property type="match status" value="1"/>
</dbReference>
<dbReference type="CDD" id="cd23422">
    <property type="entry name" value="beta-trefoil_Ricin_MPL_CNL"/>
    <property type="match status" value="1"/>
</dbReference>
<dbReference type="SUPFAM" id="SSF50370">
    <property type="entry name" value="Ricin B-like lectins"/>
    <property type="match status" value="1"/>
</dbReference>
<comment type="caution">
    <text evidence="2">The sequence shown here is derived from an EMBL/GenBank/DDBJ whole genome shotgun (WGS) entry which is preliminary data.</text>
</comment>
<protein>
    <recommendedName>
        <fullName evidence="1">Ricin B lectin domain-containing protein</fullName>
    </recommendedName>
</protein>
<dbReference type="RefSeq" id="XP_043010497.1">
    <property type="nucleotide sequence ID" value="XM_043152411.1"/>
</dbReference>
<sequence length="200" mass="22221">MHSHSQHVFSNLKPGTYKIVNVKGGTAIDLSSEDGKSVIAFTEKYQGDSNQQWTFERLGAGYSIRNVRNGAYLSVNLKNAIGQPIETSYYPVSWELVVFDSQNNIYRIGWPGGEYVFDLRDYGNPKAKNKIDLHGQGMETWKLWRLIECPEPSKAVPSQLLAEWDSTTVASDSDSTTERMIPTPTAGKTIADTVVDAEGL</sequence>
<organism evidence="2 3">
    <name type="scientific">Marasmius oreades</name>
    <name type="common">fairy-ring Marasmius</name>
    <dbReference type="NCBI Taxonomy" id="181124"/>
    <lineage>
        <taxon>Eukaryota</taxon>
        <taxon>Fungi</taxon>
        <taxon>Dikarya</taxon>
        <taxon>Basidiomycota</taxon>
        <taxon>Agaricomycotina</taxon>
        <taxon>Agaricomycetes</taxon>
        <taxon>Agaricomycetidae</taxon>
        <taxon>Agaricales</taxon>
        <taxon>Marasmiineae</taxon>
        <taxon>Marasmiaceae</taxon>
        <taxon>Marasmius</taxon>
    </lineage>
</organism>
<gene>
    <name evidence="2" type="ORF">E1B28_007649</name>
</gene>
<reference evidence="2" key="1">
    <citation type="journal article" date="2021" name="Genome Biol. Evol.">
        <title>The assembled and annotated genome of the fairy-ring fungus Marasmius oreades.</title>
        <authorList>
            <person name="Hiltunen M."/>
            <person name="Ament-Velasquez S.L."/>
            <person name="Johannesson H."/>
        </authorList>
    </citation>
    <scope>NUCLEOTIDE SEQUENCE</scope>
    <source>
        <strain evidence="2">03SP1</strain>
    </source>
</reference>
<dbReference type="AlphaFoldDB" id="A0A9P7S2S5"/>
<name>A0A9P7S2S5_9AGAR</name>